<evidence type="ECO:0000313" key="9">
    <source>
        <dbReference type="Proteomes" id="UP000005666"/>
    </source>
</evidence>
<dbReference type="SUPFAM" id="SSF53448">
    <property type="entry name" value="Nucleotide-diphospho-sugar transferases"/>
    <property type="match status" value="1"/>
</dbReference>
<name>G8BV66_TETPH</name>
<gene>
    <name evidence="8" type="primary">TPHA0F01640</name>
    <name evidence="8" type="ordered locus">TPHA_0F01640</name>
</gene>
<dbReference type="eggNOG" id="KOG4472">
    <property type="taxonomic scope" value="Eukaryota"/>
</dbReference>
<dbReference type="GO" id="GO:0005794">
    <property type="term" value="C:Golgi apparatus"/>
    <property type="evidence" value="ECO:0007669"/>
    <property type="project" value="TreeGrafter"/>
</dbReference>
<dbReference type="GO" id="GO:0006487">
    <property type="term" value="P:protein N-linked glycosylation"/>
    <property type="evidence" value="ECO:0007669"/>
    <property type="project" value="TreeGrafter"/>
</dbReference>
<dbReference type="KEGG" id="tpf:TPHA_0F01640"/>
<dbReference type="Gene3D" id="3.90.550.10">
    <property type="entry name" value="Spore Coat Polysaccharide Biosynthesis Protein SpsA, Chain A"/>
    <property type="match status" value="1"/>
</dbReference>
<dbReference type="Proteomes" id="UP000005666">
    <property type="component" value="Chromosome 6"/>
</dbReference>
<dbReference type="GeneID" id="11535353"/>
<dbReference type="OrthoDB" id="439943at2759"/>
<evidence type="ECO:0000256" key="2">
    <source>
        <dbReference type="ARBA" id="ARBA00007677"/>
    </source>
</evidence>
<evidence type="ECO:0000256" key="6">
    <source>
        <dbReference type="PIRSR" id="PIRSR018153-1"/>
    </source>
</evidence>
<dbReference type="FunFam" id="3.90.550.10:FF:000051">
    <property type="entry name" value="Alpha-1,2-mannosyltransferase (Ktr4)"/>
    <property type="match status" value="1"/>
</dbReference>
<keyword evidence="9" id="KW-1185">Reference proteome</keyword>
<evidence type="ECO:0000256" key="3">
    <source>
        <dbReference type="ARBA" id="ARBA00022676"/>
    </source>
</evidence>
<comment type="subcellular location">
    <subcellularLocation>
        <location evidence="1">Membrane</location>
        <topology evidence="1">Single-pass type II membrane protein</topology>
    </subcellularLocation>
</comment>
<keyword evidence="3" id="KW-0328">Glycosyltransferase</keyword>
<reference evidence="8 9" key="1">
    <citation type="journal article" date="2011" name="Proc. Natl. Acad. Sci. U.S.A.">
        <title>Evolutionary erosion of yeast sex chromosomes by mating-type switching accidents.</title>
        <authorList>
            <person name="Gordon J.L."/>
            <person name="Armisen D."/>
            <person name="Proux-Wera E."/>
            <person name="Oheigeartaigh S.S."/>
            <person name="Byrne K.P."/>
            <person name="Wolfe K.H."/>
        </authorList>
    </citation>
    <scope>NUCLEOTIDE SEQUENCE [LARGE SCALE GENOMIC DNA]</scope>
    <source>
        <strain evidence="9">ATCC 24235 / CBS 4417 / NBRC 1672 / NRRL Y-8282 / UCD 70-5</strain>
    </source>
</reference>
<evidence type="ECO:0000256" key="1">
    <source>
        <dbReference type="ARBA" id="ARBA00004606"/>
    </source>
</evidence>
<protein>
    <recommendedName>
        <fullName evidence="10">Glycosyltransferase family 15 protein</fullName>
    </recommendedName>
</protein>
<evidence type="ECO:0000256" key="5">
    <source>
        <dbReference type="ARBA" id="ARBA00022968"/>
    </source>
</evidence>
<keyword evidence="7" id="KW-1133">Transmembrane helix</keyword>
<dbReference type="EMBL" id="HE612861">
    <property type="protein sequence ID" value="CCE63648.1"/>
    <property type="molecule type" value="Genomic_DNA"/>
</dbReference>
<evidence type="ECO:0000313" key="8">
    <source>
        <dbReference type="EMBL" id="CCE63648.1"/>
    </source>
</evidence>
<comment type="similarity">
    <text evidence="2">Belongs to the glycosyltransferase 15 family.</text>
</comment>
<evidence type="ECO:0008006" key="10">
    <source>
        <dbReference type="Google" id="ProtNLM"/>
    </source>
</evidence>
<dbReference type="RefSeq" id="XP_003686082.1">
    <property type="nucleotide sequence ID" value="XM_003686034.1"/>
</dbReference>
<keyword evidence="7" id="KW-0812">Transmembrane</keyword>
<dbReference type="GO" id="GO:0000032">
    <property type="term" value="P:cell wall mannoprotein biosynthetic process"/>
    <property type="evidence" value="ECO:0007669"/>
    <property type="project" value="TreeGrafter"/>
</dbReference>
<dbReference type="AlphaFoldDB" id="G8BV66"/>
<sequence length="420" mass="49719">MASHSQSHEKSDQPRTITITIPSTRKIYQIVALTALFITTLVLVIKGGAHIGRKESALARKQNMNYDSDAKYDSDAIKYKEQYSYVKYKVPEYTGKKARATFVTLARNNDKNGLLSTVKSVEDRFNSKYQYDWVFLNDVEFNDDFKKTMTALISGTVKFGVIPKEHWSFPSWIDQDRAAETRKKMKEEKIIYGDSIPYRHMCRFESGFFWRHPLLDEYEYYWRVEPDTKLHCDIDYDIFRFMKDNKKKYGFTISIKEFMKTIPTLWDTTLNFTSLHPEFVNKNNMLDFISNDNGKTYNSCHFWSNFEIASLDFWRSEAYTKYFEYLDNAGGFFYERWGDAPVHSIAASLFLDRNEIHHFADLGYFHGPFHQCPIDDVFRLGNRCACKPKDDFTWKGYSCNTKYYDVNKLKKPENWEDYKK</sequence>
<dbReference type="GO" id="GO:0000026">
    <property type="term" value="F:alpha-1,2-mannosyltransferase activity"/>
    <property type="evidence" value="ECO:0007669"/>
    <property type="project" value="TreeGrafter"/>
</dbReference>
<organism evidence="8 9">
    <name type="scientific">Tetrapisispora phaffii (strain ATCC 24235 / CBS 4417 / NBRC 1672 / NRRL Y-8282 / UCD 70-5)</name>
    <name type="common">Yeast</name>
    <name type="synonym">Fabospora phaffii</name>
    <dbReference type="NCBI Taxonomy" id="1071381"/>
    <lineage>
        <taxon>Eukaryota</taxon>
        <taxon>Fungi</taxon>
        <taxon>Dikarya</taxon>
        <taxon>Ascomycota</taxon>
        <taxon>Saccharomycotina</taxon>
        <taxon>Saccharomycetes</taxon>
        <taxon>Saccharomycetales</taxon>
        <taxon>Saccharomycetaceae</taxon>
        <taxon>Tetrapisispora</taxon>
    </lineage>
</organism>
<keyword evidence="7" id="KW-0472">Membrane</keyword>
<proteinExistence type="inferred from homology"/>
<dbReference type="GO" id="GO:0006493">
    <property type="term" value="P:protein O-linked glycosylation"/>
    <property type="evidence" value="ECO:0007669"/>
    <property type="project" value="TreeGrafter"/>
</dbReference>
<dbReference type="PANTHER" id="PTHR31121">
    <property type="entry name" value="ALPHA-1,2 MANNOSYLTRANSFERASE KTR1"/>
    <property type="match status" value="1"/>
</dbReference>
<evidence type="ECO:0000256" key="7">
    <source>
        <dbReference type="SAM" id="Phobius"/>
    </source>
</evidence>
<feature type="transmembrane region" description="Helical" evidence="7">
    <location>
        <begin position="27"/>
        <end position="45"/>
    </location>
</feature>
<evidence type="ECO:0000256" key="4">
    <source>
        <dbReference type="ARBA" id="ARBA00022679"/>
    </source>
</evidence>
<dbReference type="Pfam" id="PF01793">
    <property type="entry name" value="Glyco_transf_15"/>
    <property type="match status" value="1"/>
</dbReference>
<keyword evidence="5" id="KW-0735">Signal-anchor</keyword>
<accession>G8BV66</accession>
<keyword evidence="4" id="KW-0808">Transferase</keyword>
<dbReference type="InterPro" id="IPR029044">
    <property type="entry name" value="Nucleotide-diphossugar_trans"/>
</dbReference>
<dbReference type="HOGENOM" id="CLU_024327_4_1_1"/>
<dbReference type="PANTHER" id="PTHR31121:SF6">
    <property type="entry name" value="ALPHA-1,2 MANNOSYLTRANSFERASE KTR1"/>
    <property type="match status" value="1"/>
</dbReference>
<dbReference type="GO" id="GO:0016020">
    <property type="term" value="C:membrane"/>
    <property type="evidence" value="ECO:0007669"/>
    <property type="project" value="UniProtKB-SubCell"/>
</dbReference>
<dbReference type="OMA" id="FMETIPT"/>
<dbReference type="PIRSF" id="PIRSF018153">
    <property type="entry name" value="Glyco_trans_15"/>
    <property type="match status" value="1"/>
</dbReference>
<dbReference type="InterPro" id="IPR002685">
    <property type="entry name" value="Glyco_trans_15"/>
</dbReference>
<feature type="active site" description="Nucleophile" evidence="6">
    <location>
        <position position="307"/>
    </location>
</feature>